<proteinExistence type="predicted"/>
<comment type="caution">
    <text evidence="1">The sequence shown here is derived from an EMBL/GenBank/DDBJ whole genome shotgun (WGS) entry which is preliminary data.</text>
</comment>
<gene>
    <name evidence="1" type="ORF">VIBR0546_01706</name>
</gene>
<protein>
    <recommendedName>
        <fullName evidence="3">Flavodoxin</fullName>
    </recommendedName>
</protein>
<evidence type="ECO:0000313" key="1">
    <source>
        <dbReference type="EMBL" id="EGA64989.1"/>
    </source>
</evidence>
<accession>E8LWC6</accession>
<reference evidence="1 2" key="1">
    <citation type="journal article" date="2012" name="Int. J. Syst. Evol. Microbiol.">
        <title>Vibrio caribbeanicus sp. nov., isolated from the marine sponge Scleritoderma cyanea.</title>
        <authorList>
            <person name="Hoffmann M."/>
            <person name="Monday S.R."/>
            <person name="Allard M.W."/>
            <person name="Strain E.A."/>
            <person name="Whittaker P."/>
            <person name="Naum M."/>
            <person name="McCarthy P.J."/>
            <person name="Lopez J.V."/>
            <person name="Fischer M."/>
            <person name="Brown E.W."/>
        </authorList>
    </citation>
    <scope>NUCLEOTIDE SEQUENCE [LARGE SCALE GENOMIC DNA]</scope>
    <source>
        <strain evidence="1 2">LMG 20546</strain>
    </source>
</reference>
<name>E8LWC6_9VIBR</name>
<evidence type="ECO:0008006" key="3">
    <source>
        <dbReference type="Google" id="ProtNLM"/>
    </source>
</evidence>
<evidence type="ECO:0000313" key="2">
    <source>
        <dbReference type="Proteomes" id="UP000004371"/>
    </source>
</evidence>
<keyword evidence="2" id="KW-1185">Reference proteome</keyword>
<organism evidence="1 2">
    <name type="scientific">Vibrio brasiliensis LMG 20546</name>
    <dbReference type="NCBI Taxonomy" id="945543"/>
    <lineage>
        <taxon>Bacteria</taxon>
        <taxon>Pseudomonadati</taxon>
        <taxon>Pseudomonadota</taxon>
        <taxon>Gammaproteobacteria</taxon>
        <taxon>Vibrionales</taxon>
        <taxon>Vibrionaceae</taxon>
        <taxon>Vibrio</taxon>
        <taxon>Vibrio oreintalis group</taxon>
    </lineage>
</organism>
<dbReference type="STRING" id="945543.VIBR0546_01706"/>
<dbReference type="AlphaFoldDB" id="E8LWC6"/>
<dbReference type="EMBL" id="AEVS01000076">
    <property type="protein sequence ID" value="EGA64989.1"/>
    <property type="molecule type" value="Genomic_DNA"/>
</dbReference>
<dbReference type="OrthoDB" id="5906376at2"/>
<dbReference type="RefSeq" id="WP_006880155.1">
    <property type="nucleotide sequence ID" value="NZ_AEVS01000076.1"/>
</dbReference>
<dbReference type="eggNOG" id="ENOG5031PJR">
    <property type="taxonomic scope" value="Bacteria"/>
</dbReference>
<sequence length="168" mass="19085">MTLPKIAETKNQWLYQQVDVEFPTKESIAGLEVYKKAVATRQYQTLTEAPQQDGRFTSDEIYLVDFHRLTVMFALLQSSMWQSESDQQMIVEFLTQIIYSSPCSLYLGFKQGEAVSAAIVTREEQTVLISDIAIKSDFDSVTKQDFVAGLCDKLDLKVDESHALVIEQ</sequence>
<dbReference type="Proteomes" id="UP000004371">
    <property type="component" value="Unassembled WGS sequence"/>
</dbReference>